<dbReference type="eggNOG" id="KOG2460">
    <property type="taxonomic scope" value="Eukaryota"/>
</dbReference>
<dbReference type="EMBL" id="AMQM01004762">
    <property type="status" value="NOT_ANNOTATED_CDS"/>
    <property type="molecule type" value="Genomic_DNA"/>
</dbReference>
<evidence type="ECO:0000256" key="12">
    <source>
        <dbReference type="PIRNR" id="PIRNR038995"/>
    </source>
</evidence>
<dbReference type="GeneID" id="20195348"/>
<evidence type="ECO:0000256" key="5">
    <source>
        <dbReference type="ARBA" id="ARBA00022490"/>
    </source>
</evidence>
<dbReference type="InterPro" id="IPR026258">
    <property type="entry name" value="SRP68"/>
</dbReference>
<keyword evidence="8 12" id="KW-0733">Signal recognition particle</keyword>
<dbReference type="GO" id="GO:0030942">
    <property type="term" value="F:endoplasmic reticulum signal peptide binding"/>
    <property type="evidence" value="ECO:0007669"/>
    <property type="project" value="InterPro"/>
</dbReference>
<evidence type="ECO:0000256" key="10">
    <source>
        <dbReference type="ARBA" id="ARBA00023274"/>
    </source>
</evidence>
<evidence type="ECO:0000256" key="11">
    <source>
        <dbReference type="ARBA" id="ARBA00029498"/>
    </source>
</evidence>
<evidence type="ECO:0000256" key="4">
    <source>
        <dbReference type="ARBA" id="ARBA00009352"/>
    </source>
</evidence>
<dbReference type="InterPro" id="IPR038253">
    <property type="entry name" value="SRP68_N_sf"/>
</dbReference>
<dbReference type="FunCoup" id="T1EFJ6">
    <property type="interactions" value="1858"/>
</dbReference>
<dbReference type="OMA" id="DERFIHI"/>
<dbReference type="CTD" id="20195348"/>
<evidence type="ECO:0000313" key="14">
    <source>
        <dbReference type="EnsemblMetazoa" id="HelroP112400"/>
    </source>
</evidence>
<dbReference type="KEGG" id="hro:HELRODRAFT_112400"/>
<dbReference type="PANTHER" id="PTHR12860:SF0">
    <property type="entry name" value="SIGNAL RECOGNITION PARTICLE SUBUNIT SRP68"/>
    <property type="match status" value="1"/>
</dbReference>
<keyword evidence="7 12" id="KW-0694">RNA-binding</keyword>
<dbReference type="GO" id="GO:0006614">
    <property type="term" value="P:SRP-dependent cotranslational protein targeting to membrane"/>
    <property type="evidence" value="ECO:0000318"/>
    <property type="project" value="GO_Central"/>
</dbReference>
<evidence type="ECO:0000256" key="3">
    <source>
        <dbReference type="ARBA" id="ARBA00004604"/>
    </source>
</evidence>
<dbReference type="PANTHER" id="PTHR12860">
    <property type="entry name" value="SIGNAL RECOGNITION PARTICLE 68 KDA PROTEIN"/>
    <property type="match status" value="1"/>
</dbReference>
<keyword evidence="5 12" id="KW-0963">Cytoplasm</keyword>
<evidence type="ECO:0000256" key="1">
    <source>
        <dbReference type="ARBA" id="ARBA00004240"/>
    </source>
</evidence>
<keyword evidence="9" id="KW-0539">Nucleus</keyword>
<comment type="function">
    <text evidence="12">Component of the signal recognition particle (SRP) complex, a ribonucleoprotein complex that mediates the cotranslational targeting of secretory and membrane proteins to the endoplasmic reticulum (ER). The SRP complex interacts with the signal sequence in nascent secretory and membrane proteins and directs them to the membrane of the ER.</text>
</comment>
<reference evidence="15" key="1">
    <citation type="submission" date="2012-12" db="EMBL/GenBank/DDBJ databases">
        <authorList>
            <person name="Hellsten U."/>
            <person name="Grimwood J."/>
            <person name="Chapman J.A."/>
            <person name="Shapiro H."/>
            <person name="Aerts A."/>
            <person name="Otillar R.P."/>
            <person name="Terry A.Y."/>
            <person name="Boore J.L."/>
            <person name="Simakov O."/>
            <person name="Marletaz F."/>
            <person name="Cho S.-J."/>
            <person name="Edsinger-Gonzales E."/>
            <person name="Havlak P."/>
            <person name="Kuo D.-H."/>
            <person name="Larsson T."/>
            <person name="Lv J."/>
            <person name="Arendt D."/>
            <person name="Savage R."/>
            <person name="Osoegawa K."/>
            <person name="de Jong P."/>
            <person name="Lindberg D.R."/>
            <person name="Seaver E.C."/>
            <person name="Weisblat D.A."/>
            <person name="Putnam N.H."/>
            <person name="Grigoriev I.V."/>
            <person name="Rokhsar D.S."/>
        </authorList>
    </citation>
    <scope>NUCLEOTIDE SEQUENCE</scope>
</reference>
<dbReference type="OrthoDB" id="10255118at2759"/>
<dbReference type="GO" id="GO:0008312">
    <property type="term" value="F:7S RNA binding"/>
    <property type="evidence" value="ECO:0007669"/>
    <property type="project" value="InterPro"/>
</dbReference>
<dbReference type="CDD" id="cd15481">
    <property type="entry name" value="SRP68-RBD"/>
    <property type="match status" value="1"/>
</dbReference>
<dbReference type="InParanoid" id="T1EFJ6"/>
<reference evidence="14" key="3">
    <citation type="submission" date="2015-06" db="UniProtKB">
        <authorList>
            <consortium name="EnsemblMetazoa"/>
        </authorList>
    </citation>
    <scope>IDENTIFICATION</scope>
</reference>
<dbReference type="InterPro" id="IPR036181">
    <property type="entry name" value="MIT_dom_sf"/>
</dbReference>
<dbReference type="STRING" id="6412.T1EFJ6"/>
<evidence type="ECO:0000256" key="9">
    <source>
        <dbReference type="ARBA" id="ARBA00023242"/>
    </source>
</evidence>
<dbReference type="GO" id="GO:0005829">
    <property type="term" value="C:cytosol"/>
    <property type="evidence" value="ECO:0007669"/>
    <property type="project" value="UniProtKB-ARBA"/>
</dbReference>
<comment type="subcellular location">
    <subcellularLocation>
        <location evidence="2 12">Cytoplasm</location>
    </subcellularLocation>
    <subcellularLocation>
        <location evidence="1">Endoplasmic reticulum</location>
    </subcellularLocation>
    <subcellularLocation>
        <location evidence="3">Nucleus</location>
        <location evidence="3">Nucleolus</location>
    </subcellularLocation>
</comment>
<evidence type="ECO:0000256" key="8">
    <source>
        <dbReference type="ARBA" id="ARBA00023135"/>
    </source>
</evidence>
<keyword evidence="10 12" id="KW-0687">Ribonucleoprotein</keyword>
<dbReference type="HOGENOM" id="CLU_018649_0_1_1"/>
<dbReference type="SUPFAM" id="SSF116846">
    <property type="entry name" value="MIT domain"/>
    <property type="match status" value="1"/>
</dbReference>
<evidence type="ECO:0000256" key="6">
    <source>
        <dbReference type="ARBA" id="ARBA00022824"/>
    </source>
</evidence>
<protein>
    <recommendedName>
        <fullName evidence="11 12">Signal recognition particle subunit SRP68</fullName>
        <shortName evidence="12">SRP68</shortName>
    </recommendedName>
</protein>
<keyword evidence="6" id="KW-0256">Endoplasmic reticulum</keyword>
<proteinExistence type="inferred from homology"/>
<dbReference type="GO" id="GO:0005786">
    <property type="term" value="C:signal recognition particle, endoplasmic reticulum targeting"/>
    <property type="evidence" value="ECO:0000318"/>
    <property type="project" value="GO_Central"/>
</dbReference>
<evidence type="ECO:0000256" key="7">
    <source>
        <dbReference type="ARBA" id="ARBA00022884"/>
    </source>
</evidence>
<keyword evidence="15" id="KW-1185">Reference proteome</keyword>
<name>T1EFJ6_HELRO</name>
<accession>T1EFJ6</accession>
<sequence>MDSQYVENVNPNLVKASEREAAECVSLEVLQVVKDVQQQHGLRHGDFQRYRQYCSRKLRRIRKVVNFQQGTKHKVQPRKITAETLKDQRCLYIPLMEAERSWAYAMQLKSEANTEPRKHFHMMNRLKKAVHHADHLQKVVADEQANCDARTNLEVKAYCSWMHGLLNFELQHWKVALDNFIKSKVICEKLSEAVAGDVKEIYIQRCAELVPNIRYCEYNIGDVSAVEDLMQMRLNITHEDPLTSKLDELIEMTREKQSSSLSEVTWLARTIPVKNIQVRRLLLSMQQSSNQLRDAGAEQKLSMYESLLKEIIEAQQSHKDEFKDDGIFKALISKMKPVEGQVPSSVYLHTYLAYLRQSTTTERNLLMISLLKSDESKKTKPQDLARLYDVIIQNLSEIGQLPGLEDKEAFLKEVDTQILAYKAFRCFHVAQTYEYLKKYKEALALYDRSVLYAQMSLKQLLKTSIENTKKESLSKELRELMSNVDGLKYFIRASSILDGQNEPDTKVSLSSCNKPLIERLHEYVEVGGNVKKTSLVNLPPEFEPTPAKPFFFDLALSSIDFPSLDDRLEQKKTQGGLTGYFKKWIWGGGEKQ</sequence>
<dbReference type="AlphaFoldDB" id="T1EFJ6"/>
<dbReference type="GO" id="GO:0005783">
    <property type="term" value="C:endoplasmic reticulum"/>
    <property type="evidence" value="ECO:0007669"/>
    <property type="project" value="UniProtKB-SubCell"/>
</dbReference>
<dbReference type="FunFam" id="1.10.3450.40:FF:000001">
    <property type="entry name" value="Signal recognition particle subunit SRP68"/>
    <property type="match status" value="1"/>
</dbReference>
<gene>
    <name evidence="14" type="primary">20195348</name>
    <name evidence="13" type="ORF">HELRODRAFT_112400</name>
</gene>
<dbReference type="Gene3D" id="1.10.3450.40">
    <property type="entry name" value="Signal recognition particle, SRP68 subunit, RNA-binding domain"/>
    <property type="match status" value="1"/>
</dbReference>
<dbReference type="Proteomes" id="UP000015101">
    <property type="component" value="Unassembled WGS sequence"/>
</dbReference>
<organism evidence="14 15">
    <name type="scientific">Helobdella robusta</name>
    <name type="common">Californian leech</name>
    <dbReference type="NCBI Taxonomy" id="6412"/>
    <lineage>
        <taxon>Eukaryota</taxon>
        <taxon>Metazoa</taxon>
        <taxon>Spiralia</taxon>
        <taxon>Lophotrochozoa</taxon>
        <taxon>Annelida</taxon>
        <taxon>Clitellata</taxon>
        <taxon>Hirudinea</taxon>
        <taxon>Rhynchobdellida</taxon>
        <taxon>Glossiphoniidae</taxon>
        <taxon>Helobdella</taxon>
    </lineage>
</organism>
<dbReference type="Pfam" id="PF16969">
    <property type="entry name" value="SRP68"/>
    <property type="match status" value="1"/>
</dbReference>
<reference evidence="13 15" key="2">
    <citation type="journal article" date="2013" name="Nature">
        <title>Insights into bilaterian evolution from three spiralian genomes.</title>
        <authorList>
            <person name="Simakov O."/>
            <person name="Marletaz F."/>
            <person name="Cho S.J."/>
            <person name="Edsinger-Gonzales E."/>
            <person name="Havlak P."/>
            <person name="Hellsten U."/>
            <person name="Kuo D.H."/>
            <person name="Larsson T."/>
            <person name="Lv J."/>
            <person name="Arendt D."/>
            <person name="Savage R."/>
            <person name="Osoegawa K."/>
            <person name="de Jong P."/>
            <person name="Grimwood J."/>
            <person name="Chapman J.A."/>
            <person name="Shapiro H."/>
            <person name="Aerts A."/>
            <person name="Otillar R.P."/>
            <person name="Terry A.Y."/>
            <person name="Boore J.L."/>
            <person name="Grigoriev I.V."/>
            <person name="Lindberg D.R."/>
            <person name="Seaver E.C."/>
            <person name="Weisblat D.A."/>
            <person name="Putnam N.H."/>
            <person name="Rokhsar D.S."/>
        </authorList>
    </citation>
    <scope>NUCLEOTIDE SEQUENCE</scope>
</reference>
<dbReference type="RefSeq" id="XP_009018746.1">
    <property type="nucleotide sequence ID" value="XM_009020498.1"/>
</dbReference>
<dbReference type="EnsemblMetazoa" id="HelroT112400">
    <property type="protein sequence ID" value="HelroP112400"/>
    <property type="gene ID" value="HelroG112400"/>
</dbReference>
<dbReference type="PIRSF" id="PIRSF038995">
    <property type="entry name" value="SRP68"/>
    <property type="match status" value="1"/>
</dbReference>
<dbReference type="EMBL" id="KB096676">
    <property type="protein sequence ID" value="ESO03053.1"/>
    <property type="molecule type" value="Genomic_DNA"/>
</dbReference>
<evidence type="ECO:0000313" key="13">
    <source>
        <dbReference type="EMBL" id="ESO03053.1"/>
    </source>
</evidence>
<dbReference type="GO" id="GO:0005730">
    <property type="term" value="C:nucleolus"/>
    <property type="evidence" value="ECO:0007669"/>
    <property type="project" value="UniProtKB-SubCell"/>
</dbReference>
<evidence type="ECO:0000313" key="15">
    <source>
        <dbReference type="Proteomes" id="UP000015101"/>
    </source>
</evidence>
<evidence type="ECO:0000256" key="2">
    <source>
        <dbReference type="ARBA" id="ARBA00004496"/>
    </source>
</evidence>
<comment type="similarity">
    <text evidence="4 12">Belongs to the SRP68 family.</text>
</comment>
<dbReference type="InterPro" id="IPR034652">
    <property type="entry name" value="SRP68-RBD"/>
</dbReference>
<dbReference type="GO" id="GO:0005047">
    <property type="term" value="F:signal recognition particle binding"/>
    <property type="evidence" value="ECO:0000318"/>
    <property type="project" value="GO_Central"/>
</dbReference>